<evidence type="ECO:0008006" key="3">
    <source>
        <dbReference type="Google" id="ProtNLM"/>
    </source>
</evidence>
<reference evidence="1" key="2">
    <citation type="submission" date="2020-08" db="EMBL/GenBank/DDBJ databases">
        <title>Plant Genome Project.</title>
        <authorList>
            <person name="Zhang R.-G."/>
        </authorList>
    </citation>
    <scope>NUCLEOTIDE SEQUENCE</scope>
    <source>
        <strain evidence="1">Huo1</strain>
        <tissue evidence="1">Leaf</tissue>
    </source>
</reference>
<reference evidence="1" key="1">
    <citation type="submission" date="2018-01" db="EMBL/GenBank/DDBJ databases">
        <authorList>
            <person name="Mao J.F."/>
        </authorList>
    </citation>
    <scope>NUCLEOTIDE SEQUENCE</scope>
    <source>
        <strain evidence="1">Huo1</strain>
        <tissue evidence="1">Leaf</tissue>
    </source>
</reference>
<organism evidence="1">
    <name type="scientific">Salvia splendens</name>
    <name type="common">Scarlet sage</name>
    <dbReference type="NCBI Taxonomy" id="180675"/>
    <lineage>
        <taxon>Eukaryota</taxon>
        <taxon>Viridiplantae</taxon>
        <taxon>Streptophyta</taxon>
        <taxon>Embryophyta</taxon>
        <taxon>Tracheophyta</taxon>
        <taxon>Spermatophyta</taxon>
        <taxon>Magnoliopsida</taxon>
        <taxon>eudicotyledons</taxon>
        <taxon>Gunneridae</taxon>
        <taxon>Pentapetalae</taxon>
        <taxon>asterids</taxon>
        <taxon>lamiids</taxon>
        <taxon>Lamiales</taxon>
        <taxon>Lamiaceae</taxon>
        <taxon>Nepetoideae</taxon>
        <taxon>Mentheae</taxon>
        <taxon>Salviinae</taxon>
        <taxon>Salvia</taxon>
        <taxon>Salvia subgen. Calosphace</taxon>
        <taxon>core Calosphace</taxon>
    </lineage>
</organism>
<protein>
    <recommendedName>
        <fullName evidence="3">Reverse transcriptase zinc-binding domain-containing protein</fullName>
    </recommendedName>
</protein>
<name>A0A8X8ZX99_SALSN</name>
<comment type="caution">
    <text evidence="1">The sequence shown here is derived from an EMBL/GenBank/DDBJ whole genome shotgun (WGS) entry which is preliminary data.</text>
</comment>
<sequence>MHGRLLTNAERCRRHMVDDPSCSSWGACEENMEHIFHSCPNAVVVWGSLVPHNKHNRNDIVFQDASFNGSTIIAQCRAWERVVRSNEIKKLIVKNRVTKLIQWFAPASGCWKLNTDGAVKHSTKEASAGGVIRNSNG</sequence>
<dbReference type="AlphaFoldDB" id="A0A8X8ZX99"/>
<accession>A0A8X8ZX99</accession>
<dbReference type="Proteomes" id="UP000298416">
    <property type="component" value="Unassembled WGS sequence"/>
</dbReference>
<evidence type="ECO:0000313" key="2">
    <source>
        <dbReference type="Proteomes" id="UP000298416"/>
    </source>
</evidence>
<dbReference type="EMBL" id="PNBA02000006">
    <property type="protein sequence ID" value="KAG6421922.1"/>
    <property type="molecule type" value="Genomic_DNA"/>
</dbReference>
<gene>
    <name evidence="1" type="ORF">SASPL_118482</name>
</gene>
<proteinExistence type="predicted"/>
<keyword evidence="2" id="KW-1185">Reference proteome</keyword>
<evidence type="ECO:0000313" key="1">
    <source>
        <dbReference type="EMBL" id="KAG6421922.1"/>
    </source>
</evidence>